<dbReference type="PANTHER" id="PTHR46558">
    <property type="entry name" value="TRACRIPTIONAL REGULATORY PROTEIN-RELATED-RELATED"/>
    <property type="match status" value="1"/>
</dbReference>
<dbReference type="InterPro" id="IPR010982">
    <property type="entry name" value="Lambda_DNA-bd_dom_sf"/>
</dbReference>
<name>A0A8E0IE82_LACPA</name>
<dbReference type="AlphaFoldDB" id="A0A8E0IE82"/>
<dbReference type="PANTHER" id="PTHR46558:SF11">
    <property type="entry name" value="HTH-TYPE TRANSCRIPTIONAL REGULATOR XRE"/>
    <property type="match status" value="1"/>
</dbReference>
<sequence>MSVALTIRQLRKSQGLTQKELARLVECAPTTVSAWERGAAFPLLEKARKLAEIFNVPVSRFSDQTKAELQRPKDTVLLIGDLRDNNPIFPFEPKPVEIPKALKKLHPNAFMLRTDTDNANKILVENSLVLIDPDMKCKYGDLVLAEAKGSAIIARYFPAGNNIVFEYESLQKLDPIFIRSDIIKRENLKIVGRVIWFMSDPDRIL</sequence>
<evidence type="ECO:0000256" key="1">
    <source>
        <dbReference type="ARBA" id="ARBA00023125"/>
    </source>
</evidence>
<dbReference type="InterPro" id="IPR036286">
    <property type="entry name" value="LexA/Signal_pep-like_sf"/>
</dbReference>
<protein>
    <submittedName>
        <fullName evidence="3">XRE family transcriptional regulator</fullName>
    </submittedName>
</protein>
<dbReference type="Gene3D" id="1.10.260.40">
    <property type="entry name" value="lambda repressor-like DNA-binding domains"/>
    <property type="match status" value="1"/>
</dbReference>
<dbReference type="CDD" id="cd00093">
    <property type="entry name" value="HTH_XRE"/>
    <property type="match status" value="1"/>
</dbReference>
<evidence type="ECO:0000313" key="3">
    <source>
        <dbReference type="EMBL" id="EPC49958.1"/>
    </source>
</evidence>
<dbReference type="SMART" id="SM00530">
    <property type="entry name" value="HTH_XRE"/>
    <property type="match status" value="1"/>
</dbReference>
<comment type="caution">
    <text evidence="3">The sequence shown here is derived from an EMBL/GenBank/DDBJ whole genome shotgun (WGS) entry which is preliminary data.</text>
</comment>
<organism evidence="3 4">
    <name type="scientific">Lacticaseibacillus paracasei subsp. paracasei CNCM I-4270</name>
    <dbReference type="NCBI Taxonomy" id="1256202"/>
    <lineage>
        <taxon>Bacteria</taxon>
        <taxon>Bacillati</taxon>
        <taxon>Bacillota</taxon>
        <taxon>Bacilli</taxon>
        <taxon>Lactobacillales</taxon>
        <taxon>Lactobacillaceae</taxon>
        <taxon>Lacticaseibacillus</taxon>
    </lineage>
</organism>
<keyword evidence="1" id="KW-0238">DNA-binding</keyword>
<dbReference type="InterPro" id="IPR001387">
    <property type="entry name" value="Cro/C1-type_HTH"/>
</dbReference>
<dbReference type="SUPFAM" id="SSF47413">
    <property type="entry name" value="lambda repressor-like DNA-binding domains"/>
    <property type="match status" value="1"/>
</dbReference>
<evidence type="ECO:0000259" key="2">
    <source>
        <dbReference type="PROSITE" id="PS50943"/>
    </source>
</evidence>
<dbReference type="Pfam" id="PF00717">
    <property type="entry name" value="Peptidase_S24"/>
    <property type="match status" value="1"/>
</dbReference>
<dbReference type="EMBL" id="ANJX01000430">
    <property type="protein sequence ID" value="EPC49958.1"/>
    <property type="molecule type" value="Genomic_DNA"/>
</dbReference>
<reference evidence="3 4" key="1">
    <citation type="journal article" date="2013" name="PLoS ONE">
        <title>Lactobacillus paracasei comparative genomics: towards species pan-genome definition and exploitation of diversity.</title>
        <authorList>
            <person name="Smokvina T."/>
            <person name="Wels M."/>
            <person name="Polka J."/>
            <person name="Chervaux C."/>
            <person name="Brisse S."/>
            <person name="Boekhorst J."/>
            <person name="van Hylckama Vlieg J.E."/>
            <person name="Siezen R.J."/>
        </authorList>
    </citation>
    <scope>NUCLEOTIDE SEQUENCE [LARGE SCALE GENOMIC DNA]</scope>
    <source>
        <strain evidence="3 4">CNCM I-4270</strain>
    </source>
</reference>
<dbReference type="Pfam" id="PF01381">
    <property type="entry name" value="HTH_3"/>
    <property type="match status" value="1"/>
</dbReference>
<dbReference type="Proteomes" id="UP000014249">
    <property type="component" value="Unassembled WGS sequence"/>
</dbReference>
<dbReference type="SUPFAM" id="SSF51306">
    <property type="entry name" value="LexA/Signal peptidase"/>
    <property type="match status" value="1"/>
</dbReference>
<accession>A0A8E0IE82</accession>
<dbReference type="PROSITE" id="PS50943">
    <property type="entry name" value="HTH_CROC1"/>
    <property type="match status" value="1"/>
</dbReference>
<dbReference type="InterPro" id="IPR015927">
    <property type="entry name" value="Peptidase_S24_S26A/B/C"/>
</dbReference>
<gene>
    <name evidence="3" type="ORF">Lpp77_16022</name>
</gene>
<dbReference type="GO" id="GO:0003677">
    <property type="term" value="F:DNA binding"/>
    <property type="evidence" value="ECO:0007669"/>
    <property type="project" value="UniProtKB-KW"/>
</dbReference>
<feature type="domain" description="HTH cro/C1-type" evidence="2">
    <location>
        <begin position="7"/>
        <end position="61"/>
    </location>
</feature>
<dbReference type="Gene3D" id="2.10.109.10">
    <property type="entry name" value="Umud Fragment, subunit A"/>
    <property type="match status" value="1"/>
</dbReference>
<evidence type="ECO:0000313" key="4">
    <source>
        <dbReference type="Proteomes" id="UP000014249"/>
    </source>
</evidence>
<proteinExistence type="predicted"/>